<dbReference type="Proteomes" id="UP000792457">
    <property type="component" value="Unassembled WGS sequence"/>
</dbReference>
<protein>
    <submittedName>
        <fullName evidence="2">Uncharacterized protein</fullName>
    </submittedName>
</protein>
<evidence type="ECO:0000256" key="1">
    <source>
        <dbReference type="SAM" id="MobiDB-lite"/>
    </source>
</evidence>
<accession>A0A8K0KJY5</accession>
<evidence type="ECO:0000313" key="3">
    <source>
        <dbReference type="Proteomes" id="UP000792457"/>
    </source>
</evidence>
<evidence type="ECO:0000313" key="2">
    <source>
        <dbReference type="EMBL" id="KAG8236641.1"/>
    </source>
</evidence>
<keyword evidence="3" id="KW-1185">Reference proteome</keyword>
<dbReference type="EMBL" id="KZ309055">
    <property type="protein sequence ID" value="KAG8236641.1"/>
    <property type="molecule type" value="Genomic_DNA"/>
</dbReference>
<comment type="caution">
    <text evidence="2">The sequence shown here is derived from an EMBL/GenBank/DDBJ whole genome shotgun (WGS) entry which is preliminary data.</text>
</comment>
<organism evidence="2 3">
    <name type="scientific">Ladona fulva</name>
    <name type="common">Scarce chaser dragonfly</name>
    <name type="synonym">Libellula fulva</name>
    <dbReference type="NCBI Taxonomy" id="123851"/>
    <lineage>
        <taxon>Eukaryota</taxon>
        <taxon>Metazoa</taxon>
        <taxon>Ecdysozoa</taxon>
        <taxon>Arthropoda</taxon>
        <taxon>Hexapoda</taxon>
        <taxon>Insecta</taxon>
        <taxon>Pterygota</taxon>
        <taxon>Palaeoptera</taxon>
        <taxon>Odonata</taxon>
        <taxon>Epiprocta</taxon>
        <taxon>Anisoptera</taxon>
        <taxon>Libelluloidea</taxon>
        <taxon>Libellulidae</taxon>
        <taxon>Ladona</taxon>
    </lineage>
</organism>
<dbReference type="AlphaFoldDB" id="A0A8K0KJY5"/>
<feature type="compositionally biased region" description="Basic and acidic residues" evidence="1">
    <location>
        <begin position="9"/>
        <end position="18"/>
    </location>
</feature>
<sequence>MVPKKLKRKVETYGESSRDQMVGKQRKDSSSRCVLSPAYLRHLADFPALRPFSPFPHHPYSNDSTLLLLQPSSPLKVVAHPSSSFYPQHHSHYRKEHLQLPQDASFQHHYHQSLHCAHHCKGVRDTGAWVDSHLLDGHNNHPDYCPKDHYCHRSH</sequence>
<name>A0A8K0KJY5_LADFU</name>
<feature type="region of interest" description="Disordered" evidence="1">
    <location>
        <begin position="1"/>
        <end position="29"/>
    </location>
</feature>
<gene>
    <name evidence="2" type="ORF">J437_LFUL016333</name>
</gene>
<reference evidence="2" key="1">
    <citation type="submission" date="2013-04" db="EMBL/GenBank/DDBJ databases">
        <authorList>
            <person name="Qu J."/>
            <person name="Murali S.C."/>
            <person name="Bandaranaike D."/>
            <person name="Bellair M."/>
            <person name="Blankenburg K."/>
            <person name="Chao H."/>
            <person name="Dinh H."/>
            <person name="Doddapaneni H."/>
            <person name="Downs B."/>
            <person name="Dugan-Rocha S."/>
            <person name="Elkadiri S."/>
            <person name="Gnanaolivu R.D."/>
            <person name="Hernandez B."/>
            <person name="Javaid M."/>
            <person name="Jayaseelan J.C."/>
            <person name="Lee S."/>
            <person name="Li M."/>
            <person name="Ming W."/>
            <person name="Munidasa M."/>
            <person name="Muniz J."/>
            <person name="Nguyen L."/>
            <person name="Ongeri F."/>
            <person name="Osuji N."/>
            <person name="Pu L.-L."/>
            <person name="Puazo M."/>
            <person name="Qu C."/>
            <person name="Quiroz J."/>
            <person name="Raj R."/>
            <person name="Weissenberger G."/>
            <person name="Xin Y."/>
            <person name="Zou X."/>
            <person name="Han Y."/>
            <person name="Richards S."/>
            <person name="Worley K."/>
            <person name="Muzny D."/>
            <person name="Gibbs R."/>
        </authorList>
    </citation>
    <scope>NUCLEOTIDE SEQUENCE</scope>
    <source>
        <strain evidence="2">Sampled in the wild</strain>
    </source>
</reference>
<reference evidence="2" key="2">
    <citation type="submission" date="2017-10" db="EMBL/GenBank/DDBJ databases">
        <title>Ladona fulva Genome sequencing and assembly.</title>
        <authorList>
            <person name="Murali S."/>
            <person name="Richards S."/>
            <person name="Bandaranaike D."/>
            <person name="Bellair M."/>
            <person name="Blankenburg K."/>
            <person name="Chao H."/>
            <person name="Dinh H."/>
            <person name="Doddapaneni H."/>
            <person name="Dugan-Rocha S."/>
            <person name="Elkadiri S."/>
            <person name="Gnanaolivu R."/>
            <person name="Hernandez B."/>
            <person name="Skinner E."/>
            <person name="Javaid M."/>
            <person name="Lee S."/>
            <person name="Li M."/>
            <person name="Ming W."/>
            <person name="Munidasa M."/>
            <person name="Muniz J."/>
            <person name="Nguyen L."/>
            <person name="Hughes D."/>
            <person name="Osuji N."/>
            <person name="Pu L.-L."/>
            <person name="Puazo M."/>
            <person name="Qu C."/>
            <person name="Quiroz J."/>
            <person name="Raj R."/>
            <person name="Weissenberger G."/>
            <person name="Xin Y."/>
            <person name="Zou X."/>
            <person name="Han Y."/>
            <person name="Worley K."/>
            <person name="Muzny D."/>
            <person name="Gibbs R."/>
        </authorList>
    </citation>
    <scope>NUCLEOTIDE SEQUENCE</scope>
    <source>
        <strain evidence="2">Sampled in the wild</strain>
    </source>
</reference>
<proteinExistence type="predicted"/>